<dbReference type="AlphaFoldDB" id="A0A1M5N971"/>
<dbReference type="EMBL" id="FQWY01000015">
    <property type="protein sequence ID" value="SHG85739.1"/>
    <property type="molecule type" value="Genomic_DNA"/>
</dbReference>
<protein>
    <recommendedName>
        <fullName evidence="3">GatB/YqeY domain-containing protein</fullName>
    </recommendedName>
</protein>
<name>A0A1M5N971_9FIRM</name>
<gene>
    <name evidence="1" type="ORF">SAMN02745221_01123</name>
</gene>
<dbReference type="Gene3D" id="1.10.10.410">
    <property type="match status" value="1"/>
</dbReference>
<evidence type="ECO:0008006" key="3">
    <source>
        <dbReference type="Google" id="ProtNLM"/>
    </source>
</evidence>
<dbReference type="Pfam" id="PF09424">
    <property type="entry name" value="YqeY"/>
    <property type="match status" value="1"/>
</dbReference>
<accession>A0A1M5N971</accession>
<keyword evidence="2" id="KW-1185">Reference proteome</keyword>
<dbReference type="InterPro" id="IPR003789">
    <property type="entry name" value="Asn/Gln_tRNA_amidoTrase-B-like"/>
</dbReference>
<evidence type="ECO:0000313" key="1">
    <source>
        <dbReference type="EMBL" id="SHG85739.1"/>
    </source>
</evidence>
<evidence type="ECO:0000313" key="2">
    <source>
        <dbReference type="Proteomes" id="UP000242329"/>
    </source>
</evidence>
<dbReference type="GO" id="GO:0016884">
    <property type="term" value="F:carbon-nitrogen ligase activity, with glutamine as amido-N-donor"/>
    <property type="evidence" value="ECO:0007669"/>
    <property type="project" value="InterPro"/>
</dbReference>
<dbReference type="Proteomes" id="UP000242329">
    <property type="component" value="Unassembled WGS sequence"/>
</dbReference>
<dbReference type="InterPro" id="IPR042184">
    <property type="entry name" value="YqeY/Aim41_N"/>
</dbReference>
<dbReference type="OrthoDB" id="9794041at2"/>
<reference evidence="2" key="1">
    <citation type="submission" date="2016-11" db="EMBL/GenBank/DDBJ databases">
        <authorList>
            <person name="Varghese N."/>
            <person name="Submissions S."/>
        </authorList>
    </citation>
    <scope>NUCLEOTIDE SEQUENCE [LARGE SCALE GENOMIC DNA]</scope>
    <source>
        <strain evidence="2">DSM 11003</strain>
    </source>
</reference>
<proteinExistence type="predicted"/>
<sequence length="149" mass="17335">MSLNARLLNDMKEAMKQKEAGKIRLATIRMVRAAQKEMEIDKKRELTEEELIQLIRREMKKRQDVIADYERAGRLEMVEQLKEEIRILEEYLPEQLGEEELRKMVEEAIAEAGATSSKDMGKVMKVLMPKIQGRADGRVVNEMVKEMLS</sequence>
<dbReference type="Gene3D" id="1.10.1510.10">
    <property type="entry name" value="Uncharacterised protein YqeY/AIM41 PF09424, N-terminal domain"/>
    <property type="match status" value="1"/>
</dbReference>
<dbReference type="PANTHER" id="PTHR28055:SF1">
    <property type="entry name" value="ALTERED INHERITANCE OF MITOCHONDRIA PROTEIN 41, MITOCHONDRIAL"/>
    <property type="match status" value="1"/>
</dbReference>
<dbReference type="InterPro" id="IPR023168">
    <property type="entry name" value="GatB_Yqey_C_2"/>
</dbReference>
<dbReference type="PANTHER" id="PTHR28055">
    <property type="entry name" value="ALTERED INHERITANCE OF MITOCHONDRIA PROTEIN 41, MITOCHONDRIAL"/>
    <property type="match status" value="1"/>
</dbReference>
<dbReference type="SUPFAM" id="SSF89095">
    <property type="entry name" value="GatB/YqeY motif"/>
    <property type="match status" value="1"/>
</dbReference>
<dbReference type="InterPro" id="IPR019004">
    <property type="entry name" value="YqeY/Aim41"/>
</dbReference>
<dbReference type="RefSeq" id="WP_073091241.1">
    <property type="nucleotide sequence ID" value="NZ_FQWY01000015.1"/>
</dbReference>
<dbReference type="STRING" id="1123382.SAMN02745221_01123"/>
<organism evidence="1 2">
    <name type="scientific">Thermosyntropha lipolytica DSM 11003</name>
    <dbReference type="NCBI Taxonomy" id="1123382"/>
    <lineage>
        <taxon>Bacteria</taxon>
        <taxon>Bacillati</taxon>
        <taxon>Bacillota</taxon>
        <taxon>Clostridia</taxon>
        <taxon>Eubacteriales</taxon>
        <taxon>Syntrophomonadaceae</taxon>
        <taxon>Thermosyntropha</taxon>
    </lineage>
</organism>